<sequence length="846" mass="95139">MSDRDRYGRGRGGPRSSEYGRGRGFSGAPRGPPRMSDDYRPHDNGDRQFYGGPPPSAMRGRGGPRGPMRDDRGYGPPRGAYQHGGPRGEMPPPQFAPPGRGRGGGGPPRGGPGFPRQLTHDDQPSPDTLLKDFHWPQESETPGGRSEFEQGSRSHEPSEQGDVISPASSTEALSDVARQKKRHPINVGVDLAGAMSKLHMQRTVRIPSRPDQGGRSGTPIEVTANCWDLSVQSREVLMYFVEVIAVYRHEKESSQKTEIRMPPKEKRALIQQIVNALPPETIYDGGHTVYSEKPIPGVTKDGVQKQIEIKDPLNRDRLLLEYRIMEVQTVSTGDVQNFIRNEKATSLDMPQDSIRLLDCVLKTICKGSFVSLGRAALFYEKPLKVVSDKLFTIHKGFITSVRPQWKVRVNIDMTCKAYFTSGNLADVMYEKYGDGMSKCGRQMAIDLKRIRVETQPFYVNEKGEHYSRRFTVHGFSAEPAASLKIEDINQTVEEYFLKHHKIKLKYPELPCVKVNQSRDVFLPMELLNILPYQPPNAKKSDIASEVIRCAAIRPQDRFRELQEFVNRVVESTHPLVKEFAVKIIPRPVVTAARVLDTPKASFGREPIVLERGKWRPPAFYQPASSQGGIKWAILSIPGDRNAPRHQQMLAERLPSTARQFNIQMGRPECAIIQRAELLSHFERFLKQGINFVLLVLYDDFNYPTIKRTGDLLTGMRTQCVRGRTLDKPNVIPNLLYKINGKLGGTNWQIRDILRDDKELLMVFGADVTHPAPTQTQQVRQSIAAVLGSITPDLMRYAVVVRQQATTEKGNKTTREIIDAMESIVTELLKVSCLSFTHCFKGVLSQF</sequence>
<dbReference type="Pfam" id="PF02171">
    <property type="entry name" value="Piwi"/>
    <property type="match status" value="1"/>
</dbReference>
<feature type="region of interest" description="Disordered" evidence="1">
    <location>
        <begin position="1"/>
        <end position="181"/>
    </location>
</feature>
<reference evidence="4" key="1">
    <citation type="submission" date="2024-06" db="EMBL/GenBank/DDBJ databases">
        <authorList>
            <person name="Liu X."/>
            <person name="Lenzi L."/>
            <person name="Haldenby T S."/>
            <person name="Uol C."/>
        </authorList>
    </citation>
    <scope>NUCLEOTIDE SEQUENCE</scope>
</reference>
<accession>A0AAV2TXQ6</accession>
<dbReference type="PANTHER" id="PTHR22891">
    <property type="entry name" value="EUKARYOTIC TRANSLATION INITIATION FACTOR 2C"/>
    <property type="match status" value="1"/>
</dbReference>
<dbReference type="Gene3D" id="3.30.420.10">
    <property type="entry name" value="Ribonuclease H-like superfamily/Ribonuclease H"/>
    <property type="match status" value="1"/>
</dbReference>
<proteinExistence type="predicted"/>
<organism evidence="4 5">
    <name type="scientific">Calicophoron daubneyi</name>
    <name type="common">Rumen fluke</name>
    <name type="synonym">Paramphistomum daubneyi</name>
    <dbReference type="NCBI Taxonomy" id="300641"/>
    <lineage>
        <taxon>Eukaryota</taxon>
        <taxon>Metazoa</taxon>
        <taxon>Spiralia</taxon>
        <taxon>Lophotrochozoa</taxon>
        <taxon>Platyhelminthes</taxon>
        <taxon>Trematoda</taxon>
        <taxon>Digenea</taxon>
        <taxon>Plagiorchiida</taxon>
        <taxon>Pronocephalata</taxon>
        <taxon>Paramphistomoidea</taxon>
        <taxon>Paramphistomidae</taxon>
        <taxon>Calicophoron</taxon>
    </lineage>
</organism>
<dbReference type="AlphaFoldDB" id="A0AAV2TXQ6"/>
<dbReference type="Gene3D" id="2.170.260.10">
    <property type="entry name" value="paz domain"/>
    <property type="match status" value="1"/>
</dbReference>
<evidence type="ECO:0000259" key="3">
    <source>
        <dbReference type="PROSITE" id="PS50822"/>
    </source>
</evidence>
<dbReference type="Pfam" id="PF02170">
    <property type="entry name" value="PAZ"/>
    <property type="match status" value="1"/>
</dbReference>
<dbReference type="InterPro" id="IPR036397">
    <property type="entry name" value="RNaseH_sf"/>
</dbReference>
<dbReference type="InterPro" id="IPR032474">
    <property type="entry name" value="Argonaute_N"/>
</dbReference>
<feature type="domain" description="PAZ" evidence="2">
    <location>
        <begin position="431"/>
        <end position="531"/>
    </location>
</feature>
<evidence type="ECO:0000256" key="1">
    <source>
        <dbReference type="SAM" id="MobiDB-lite"/>
    </source>
</evidence>
<evidence type="ECO:0000313" key="5">
    <source>
        <dbReference type="Proteomes" id="UP001497525"/>
    </source>
</evidence>
<feature type="compositionally biased region" description="Gly residues" evidence="1">
    <location>
        <begin position="100"/>
        <end position="113"/>
    </location>
</feature>
<dbReference type="InterPro" id="IPR003165">
    <property type="entry name" value="Piwi"/>
</dbReference>
<dbReference type="Pfam" id="PF16486">
    <property type="entry name" value="ArgoN"/>
    <property type="match status" value="1"/>
</dbReference>
<dbReference type="CDD" id="cd02846">
    <property type="entry name" value="PAZ_argonaute_like"/>
    <property type="match status" value="1"/>
</dbReference>
<dbReference type="InterPro" id="IPR003100">
    <property type="entry name" value="PAZ_dom"/>
</dbReference>
<dbReference type="Gene3D" id="3.40.50.2300">
    <property type="match status" value="1"/>
</dbReference>
<dbReference type="EMBL" id="CAXLJL010000933">
    <property type="protein sequence ID" value="CAL5141791.1"/>
    <property type="molecule type" value="Genomic_DNA"/>
</dbReference>
<feature type="compositionally biased region" description="Basic and acidic residues" evidence="1">
    <location>
        <begin position="35"/>
        <end position="46"/>
    </location>
</feature>
<dbReference type="InterPro" id="IPR036085">
    <property type="entry name" value="PAZ_dom_sf"/>
</dbReference>
<dbReference type="PROSITE" id="PS50821">
    <property type="entry name" value="PAZ"/>
    <property type="match status" value="1"/>
</dbReference>
<dbReference type="GO" id="GO:0003723">
    <property type="term" value="F:RNA binding"/>
    <property type="evidence" value="ECO:0007669"/>
    <property type="project" value="InterPro"/>
</dbReference>
<comment type="caution">
    <text evidence="4">The sequence shown here is derived from an EMBL/GenBank/DDBJ whole genome shotgun (WGS) entry which is preliminary data.</text>
</comment>
<dbReference type="InterPro" id="IPR012337">
    <property type="entry name" value="RNaseH-like_sf"/>
</dbReference>
<dbReference type="PROSITE" id="PS50822">
    <property type="entry name" value="PIWI"/>
    <property type="match status" value="1"/>
</dbReference>
<gene>
    <name evidence="4" type="ORF">CDAUBV1_LOCUS17104</name>
</gene>
<dbReference type="SUPFAM" id="SSF53098">
    <property type="entry name" value="Ribonuclease H-like"/>
    <property type="match status" value="1"/>
</dbReference>
<feature type="compositionally biased region" description="Basic and acidic residues" evidence="1">
    <location>
        <begin position="146"/>
        <end position="158"/>
    </location>
</feature>
<protein>
    <submittedName>
        <fullName evidence="4">Uncharacterized protein</fullName>
    </submittedName>
</protein>
<evidence type="ECO:0000259" key="2">
    <source>
        <dbReference type="PROSITE" id="PS50821"/>
    </source>
</evidence>
<feature type="domain" description="Piwi" evidence="3">
    <location>
        <begin position="691"/>
        <end position="789"/>
    </location>
</feature>
<dbReference type="Proteomes" id="UP001497525">
    <property type="component" value="Unassembled WGS sequence"/>
</dbReference>
<name>A0AAV2TXQ6_CALDB</name>
<feature type="compositionally biased region" description="Basic and acidic residues" evidence="1">
    <location>
        <begin position="118"/>
        <end position="137"/>
    </location>
</feature>
<dbReference type="SUPFAM" id="SSF101690">
    <property type="entry name" value="PAZ domain"/>
    <property type="match status" value="1"/>
</dbReference>
<evidence type="ECO:0000313" key="4">
    <source>
        <dbReference type="EMBL" id="CAL5141791.1"/>
    </source>
</evidence>